<gene>
    <name evidence="2" type="ORF">TraAM80_05973</name>
</gene>
<feature type="transmembrane region" description="Helical" evidence="1">
    <location>
        <begin position="116"/>
        <end position="139"/>
    </location>
</feature>
<proteinExistence type="predicted"/>
<evidence type="ECO:0000313" key="2">
    <source>
        <dbReference type="EMBL" id="RNF03105.1"/>
    </source>
</evidence>
<keyword evidence="3" id="KW-1185">Reference proteome</keyword>
<dbReference type="EC" id="2.7.7.49" evidence="2"/>
<evidence type="ECO:0000256" key="1">
    <source>
        <dbReference type="SAM" id="Phobius"/>
    </source>
</evidence>
<dbReference type="GeneID" id="40329906"/>
<organism evidence="2 3">
    <name type="scientific">Trypanosoma rangeli</name>
    <dbReference type="NCBI Taxonomy" id="5698"/>
    <lineage>
        <taxon>Eukaryota</taxon>
        <taxon>Discoba</taxon>
        <taxon>Euglenozoa</taxon>
        <taxon>Kinetoplastea</taxon>
        <taxon>Metakinetoplastina</taxon>
        <taxon>Trypanosomatida</taxon>
        <taxon>Trypanosomatidae</taxon>
        <taxon>Trypanosoma</taxon>
        <taxon>Herpetosoma</taxon>
    </lineage>
</organism>
<dbReference type="Proteomes" id="UP000283634">
    <property type="component" value="Unassembled WGS sequence"/>
</dbReference>
<keyword evidence="1" id="KW-0812">Transmembrane</keyword>
<keyword evidence="1" id="KW-0472">Membrane</keyword>
<keyword evidence="2" id="KW-0808">Transferase</keyword>
<accession>A0A3R7NIF0</accession>
<comment type="caution">
    <text evidence="2">The sequence shown here is derived from an EMBL/GenBank/DDBJ whole genome shotgun (WGS) entry which is preliminary data.</text>
</comment>
<dbReference type="EMBL" id="MKGL01000207">
    <property type="protein sequence ID" value="RNF03105.1"/>
    <property type="molecule type" value="Genomic_DNA"/>
</dbReference>
<dbReference type="GO" id="GO:0003964">
    <property type="term" value="F:RNA-directed DNA polymerase activity"/>
    <property type="evidence" value="ECO:0007669"/>
    <property type="project" value="UniProtKB-KW"/>
</dbReference>
<sequence>MARVSERFFEAPVKCGCVTHVNLQMHNRFASEQLNVSWRMAQGLACSRACATRPRHTRGAVGLPEAHTLPNAPRGGNHTTAVIQTDFCIGEGCNCAERLVGDENQAIGVRNKRGGVVAILFVKLGGAFLLCVLHIGAAVRRHGELRPSLSTLPSESHW</sequence>
<keyword evidence="2" id="KW-0695">RNA-directed DNA polymerase</keyword>
<reference evidence="2 3" key="1">
    <citation type="journal article" date="2018" name="BMC Genomics">
        <title>Genomic comparison of Trypanosoma conorhini and Trypanosoma rangeli to Trypanosoma cruzi strains of high and low virulence.</title>
        <authorList>
            <person name="Bradwell K.R."/>
            <person name="Koparde V.N."/>
            <person name="Matveyev A.V."/>
            <person name="Serrano M.G."/>
            <person name="Alves J.M."/>
            <person name="Parikh H."/>
            <person name="Huang B."/>
            <person name="Lee V."/>
            <person name="Espinosa-Alvarez O."/>
            <person name="Ortiz P.A."/>
            <person name="Costa-Martins A.G."/>
            <person name="Teixeira M.M."/>
            <person name="Buck G.A."/>
        </authorList>
    </citation>
    <scope>NUCLEOTIDE SEQUENCE [LARGE SCALE GENOMIC DNA]</scope>
    <source>
        <strain evidence="2 3">AM80</strain>
    </source>
</reference>
<evidence type="ECO:0000313" key="3">
    <source>
        <dbReference type="Proteomes" id="UP000283634"/>
    </source>
</evidence>
<dbReference type="RefSeq" id="XP_029237303.1">
    <property type="nucleotide sequence ID" value="XM_029382831.1"/>
</dbReference>
<keyword evidence="1" id="KW-1133">Transmembrane helix</keyword>
<protein>
    <submittedName>
        <fullName evidence="2">Telomerase reverse transcriptase</fullName>
        <ecNumber evidence="2">2.7.7.49</ecNumber>
    </submittedName>
</protein>
<name>A0A3R7NIF0_TRYRA</name>
<keyword evidence="2" id="KW-0548">Nucleotidyltransferase</keyword>
<dbReference type="AlphaFoldDB" id="A0A3R7NIF0"/>